<evidence type="ECO:0000313" key="5">
    <source>
        <dbReference type="Proteomes" id="UP001225596"/>
    </source>
</evidence>
<dbReference type="SMART" id="SM00267">
    <property type="entry name" value="GGDEF"/>
    <property type="match status" value="1"/>
</dbReference>
<dbReference type="SUPFAM" id="SSF55073">
    <property type="entry name" value="Nucleotide cyclase"/>
    <property type="match status" value="1"/>
</dbReference>
<dbReference type="InterPro" id="IPR035919">
    <property type="entry name" value="EAL_sf"/>
</dbReference>
<dbReference type="SMART" id="SM00052">
    <property type="entry name" value="EAL"/>
    <property type="match status" value="1"/>
</dbReference>
<evidence type="ECO:0000256" key="1">
    <source>
        <dbReference type="SAM" id="Phobius"/>
    </source>
</evidence>
<keyword evidence="5" id="KW-1185">Reference proteome</keyword>
<dbReference type="CDD" id="cd01949">
    <property type="entry name" value="GGDEF"/>
    <property type="match status" value="1"/>
</dbReference>
<dbReference type="PROSITE" id="PS50887">
    <property type="entry name" value="GGDEF"/>
    <property type="match status" value="1"/>
</dbReference>
<dbReference type="Proteomes" id="UP001225596">
    <property type="component" value="Unassembled WGS sequence"/>
</dbReference>
<dbReference type="InterPro" id="IPR035965">
    <property type="entry name" value="PAS-like_dom_sf"/>
</dbReference>
<dbReference type="NCBIfam" id="TIGR00254">
    <property type="entry name" value="GGDEF"/>
    <property type="match status" value="1"/>
</dbReference>
<dbReference type="InterPro" id="IPR043128">
    <property type="entry name" value="Rev_trsase/Diguanyl_cyclase"/>
</dbReference>
<evidence type="ECO:0000313" key="4">
    <source>
        <dbReference type="EMBL" id="MDQ9172474.1"/>
    </source>
</evidence>
<keyword evidence="1" id="KW-0812">Transmembrane</keyword>
<dbReference type="Gene3D" id="3.30.70.270">
    <property type="match status" value="1"/>
</dbReference>
<dbReference type="InterPro" id="IPR052155">
    <property type="entry name" value="Biofilm_reg_signaling"/>
</dbReference>
<organism evidence="4 5">
    <name type="scientific">Keguizhuia sedimenti</name>
    <dbReference type="NCBI Taxonomy" id="3064264"/>
    <lineage>
        <taxon>Bacteria</taxon>
        <taxon>Pseudomonadati</taxon>
        <taxon>Pseudomonadota</taxon>
        <taxon>Betaproteobacteria</taxon>
        <taxon>Burkholderiales</taxon>
        <taxon>Oxalobacteraceae</taxon>
        <taxon>Keguizhuia</taxon>
    </lineage>
</organism>
<comment type="caution">
    <text evidence="4">The sequence shown here is derived from an EMBL/GenBank/DDBJ whole genome shotgun (WGS) entry which is preliminary data.</text>
</comment>
<gene>
    <name evidence="4" type="ORF">Q8A64_18900</name>
</gene>
<feature type="domain" description="GGDEF" evidence="3">
    <location>
        <begin position="510"/>
        <end position="644"/>
    </location>
</feature>
<accession>A0ABU1BWM1</accession>
<dbReference type="InterPro" id="IPR029787">
    <property type="entry name" value="Nucleotide_cyclase"/>
</dbReference>
<feature type="domain" description="EAL" evidence="2">
    <location>
        <begin position="653"/>
        <end position="907"/>
    </location>
</feature>
<dbReference type="CDD" id="cd12915">
    <property type="entry name" value="PDC2_DGC_like"/>
    <property type="match status" value="1"/>
</dbReference>
<dbReference type="PROSITE" id="PS50883">
    <property type="entry name" value="EAL"/>
    <property type="match status" value="1"/>
</dbReference>
<dbReference type="RefSeq" id="WP_338438542.1">
    <property type="nucleotide sequence ID" value="NZ_JAUYVH010000030.1"/>
</dbReference>
<dbReference type="SUPFAM" id="SSF141868">
    <property type="entry name" value="EAL domain-like"/>
    <property type="match status" value="1"/>
</dbReference>
<feature type="transmembrane region" description="Helical" evidence="1">
    <location>
        <begin position="44"/>
        <end position="66"/>
    </location>
</feature>
<evidence type="ECO:0000259" key="2">
    <source>
        <dbReference type="PROSITE" id="PS50883"/>
    </source>
</evidence>
<dbReference type="InterPro" id="IPR001633">
    <property type="entry name" value="EAL_dom"/>
</dbReference>
<reference evidence="4 5" key="1">
    <citation type="submission" date="2023-08" db="EMBL/GenBank/DDBJ databases">
        <title>Oxalobacteraceae gen .nov., isolated from river sludge outside the plant.</title>
        <authorList>
            <person name="Zhao S.Y."/>
        </authorList>
    </citation>
    <scope>NUCLEOTIDE SEQUENCE [LARGE SCALE GENOMIC DNA]</scope>
    <source>
        <strain evidence="4 5">R-40</strain>
    </source>
</reference>
<dbReference type="Gene3D" id="3.30.450.20">
    <property type="entry name" value="PAS domain"/>
    <property type="match status" value="3"/>
</dbReference>
<dbReference type="Pfam" id="PF00563">
    <property type="entry name" value="EAL"/>
    <property type="match status" value="1"/>
</dbReference>
<dbReference type="SUPFAM" id="SSF55785">
    <property type="entry name" value="PYP-like sensor domain (PAS domain)"/>
    <property type="match status" value="1"/>
</dbReference>
<dbReference type="CDD" id="cd01948">
    <property type="entry name" value="EAL"/>
    <property type="match status" value="1"/>
</dbReference>
<dbReference type="Pfam" id="PF00990">
    <property type="entry name" value="GGDEF"/>
    <property type="match status" value="1"/>
</dbReference>
<protein>
    <submittedName>
        <fullName evidence="4">EAL domain-containing protein</fullName>
    </submittedName>
</protein>
<dbReference type="Gene3D" id="3.20.20.450">
    <property type="entry name" value="EAL domain"/>
    <property type="match status" value="1"/>
</dbReference>
<keyword evidence="1" id="KW-1133">Transmembrane helix</keyword>
<evidence type="ECO:0000259" key="3">
    <source>
        <dbReference type="PROSITE" id="PS50887"/>
    </source>
</evidence>
<dbReference type="EMBL" id="JAUYVH010000030">
    <property type="protein sequence ID" value="MDQ9172474.1"/>
    <property type="molecule type" value="Genomic_DNA"/>
</dbReference>
<proteinExistence type="predicted"/>
<sequence>MPLRVLRHPSVGIGSTEFCLHGTTYAVRKQMWNRRFLRRHARPLLLWPVIASLIVLVLWGVALTHLQNDKDALTAQAEQLAHARVNGYAEQINRTVAHIDQATLLVNHLWMEEPGGVNLEKLYVDGVFPKEQFHVTIANDLGDVLGSTLPTPDPVNFSTYGWYQAHKTNAGLGLLVDGTALSVRTGKPVIRFSRRLDDLAGSFAGVTWVTVDPAFLTTLYDGRDLGEGEFISLQLKNGPLLASKTGGAVTLNSVFRSDLGFTSAAGLSHEPGERFHDGQARIVAWKKLSPYPLITVAALAKPHIYAAHNEAAADTQRWALAATLLLIVLAMVGTGYAARLAWRKEQDMETRSIFQLAVDAAREGFYMVRPCYSEQGAITDYEIVDCNERGAELMGFTKDQLLGKCFRALCSSEHFPSTFSFFERGMREGFFEDEMRVPSERFFKADWVQRRLVRSGSGLAMTIRDISESKAHEQALTSIANTDALTGLPNRHWLTHYLPSAINHAAHYHTNLAVLFIDLDNFKNINDTLGHAAGDELLRAAAARLGALVRANDKVVRLGGDEFTIILEQVHKLDDVAHVAQMIVESLGEPFKLGNASGNRVRASIGISVYPQDGTTDDALLKHADIAMYSAKAAGKGRFHFYQSQLSEYLLMRVSREEALRQAIERDEFVLYYQPRVDAATGKLCSMEALVRWIHPERGLIPPSEFIPVAEETGLIVQLGEQVIAKTCAQLAIWRAQGLPPVPLSVNVSALQFNQGKVREVLAQYMARYHIDPALIGIELTESCMVADGANVPLELNAIRKLGVKLLIDDFGTGYSSLSQLQELDVDVLKVDRAFTKKLSQSQQGLAFFKAIVSMAQALDIEVVAEGVETAEQLRLLQTLACSEVQGHYVSRPLPADEVPALMRQRFLFPHLQAVG</sequence>
<dbReference type="CDD" id="cd12914">
    <property type="entry name" value="PDC1_DGC_like"/>
    <property type="match status" value="1"/>
</dbReference>
<feature type="transmembrane region" description="Helical" evidence="1">
    <location>
        <begin position="318"/>
        <end position="342"/>
    </location>
</feature>
<dbReference type="InterPro" id="IPR000160">
    <property type="entry name" value="GGDEF_dom"/>
</dbReference>
<name>A0ABU1BWM1_9BURK</name>
<dbReference type="PANTHER" id="PTHR44757">
    <property type="entry name" value="DIGUANYLATE CYCLASE DGCP"/>
    <property type="match status" value="1"/>
</dbReference>
<dbReference type="PANTHER" id="PTHR44757:SF2">
    <property type="entry name" value="BIOFILM ARCHITECTURE MAINTENANCE PROTEIN MBAA"/>
    <property type="match status" value="1"/>
</dbReference>
<keyword evidence="1" id="KW-0472">Membrane</keyword>